<protein>
    <submittedName>
        <fullName evidence="3">Uncharacterized protein</fullName>
    </submittedName>
</protein>
<name>A0A2K3PFX6_TRIPR</name>
<dbReference type="AlphaFoldDB" id="A0A2K3PFX6"/>
<feature type="compositionally biased region" description="Basic and acidic residues" evidence="1">
    <location>
        <begin position="35"/>
        <end position="47"/>
    </location>
</feature>
<evidence type="ECO:0000313" key="3">
    <source>
        <dbReference type="EMBL" id="PNY14199.1"/>
    </source>
</evidence>
<reference evidence="3 4" key="1">
    <citation type="journal article" date="2014" name="Am. J. Bot.">
        <title>Genome assembly and annotation for red clover (Trifolium pratense; Fabaceae).</title>
        <authorList>
            <person name="Istvanek J."/>
            <person name="Jaros M."/>
            <person name="Krenek A."/>
            <person name="Repkova J."/>
        </authorList>
    </citation>
    <scope>NUCLEOTIDE SEQUENCE [LARGE SCALE GENOMIC DNA]</scope>
    <source>
        <strain evidence="4">cv. Tatra</strain>
        <tissue evidence="3">Young leaves</tissue>
    </source>
</reference>
<organism evidence="3 4">
    <name type="scientific">Trifolium pratense</name>
    <name type="common">Red clover</name>
    <dbReference type="NCBI Taxonomy" id="57577"/>
    <lineage>
        <taxon>Eukaryota</taxon>
        <taxon>Viridiplantae</taxon>
        <taxon>Streptophyta</taxon>
        <taxon>Embryophyta</taxon>
        <taxon>Tracheophyta</taxon>
        <taxon>Spermatophyta</taxon>
        <taxon>Magnoliopsida</taxon>
        <taxon>eudicotyledons</taxon>
        <taxon>Gunneridae</taxon>
        <taxon>Pentapetalae</taxon>
        <taxon>rosids</taxon>
        <taxon>fabids</taxon>
        <taxon>Fabales</taxon>
        <taxon>Fabaceae</taxon>
        <taxon>Papilionoideae</taxon>
        <taxon>50 kb inversion clade</taxon>
        <taxon>NPAAA clade</taxon>
        <taxon>Hologalegina</taxon>
        <taxon>IRL clade</taxon>
        <taxon>Trifolieae</taxon>
        <taxon>Trifolium</taxon>
    </lineage>
</organism>
<evidence type="ECO:0000313" key="4">
    <source>
        <dbReference type="Proteomes" id="UP000236291"/>
    </source>
</evidence>
<evidence type="ECO:0000256" key="1">
    <source>
        <dbReference type="SAM" id="MobiDB-lite"/>
    </source>
</evidence>
<comment type="caution">
    <text evidence="3">The sequence shown here is derived from an EMBL/GenBank/DDBJ whole genome shotgun (WGS) entry which is preliminary data.</text>
</comment>
<reference evidence="3 4" key="2">
    <citation type="journal article" date="2017" name="Front. Plant Sci.">
        <title>Gene Classification and Mining of Molecular Markers Useful in Red Clover (Trifolium pratense) Breeding.</title>
        <authorList>
            <person name="Istvanek J."/>
            <person name="Dluhosova J."/>
            <person name="Dluhos P."/>
            <person name="Patkova L."/>
            <person name="Nedelnik J."/>
            <person name="Repkova J."/>
        </authorList>
    </citation>
    <scope>NUCLEOTIDE SEQUENCE [LARGE SCALE GENOMIC DNA]</scope>
    <source>
        <strain evidence="4">cv. Tatra</strain>
        <tissue evidence="3">Young leaves</tissue>
    </source>
</reference>
<sequence>MAGDHNHHDNANATTLQTVQEIRCLQSQMAAIEAERVEERERAKKASEEEEGEGIVDSQPLAQHLWETQVLESIKVSHIPSFDGKTDPLEHLMAVGTQTAIIWHFCYDV</sequence>
<dbReference type="EMBL" id="ASHM01006662">
    <property type="protein sequence ID" value="PNY14199.1"/>
    <property type="molecule type" value="Genomic_DNA"/>
</dbReference>
<dbReference type="Proteomes" id="UP000236291">
    <property type="component" value="Unassembled WGS sequence"/>
</dbReference>
<feature type="region of interest" description="Disordered" evidence="1">
    <location>
        <begin position="35"/>
        <end position="59"/>
    </location>
</feature>
<proteinExistence type="predicted"/>
<evidence type="ECO:0000313" key="2">
    <source>
        <dbReference type="EMBL" id="PNX81288.1"/>
    </source>
</evidence>
<gene>
    <name evidence="3" type="ORF">L195_g010874</name>
    <name evidence="2" type="ORF">L195_g037306</name>
</gene>
<accession>A0A2K3PFX6</accession>
<dbReference type="EMBL" id="ASHM01039632">
    <property type="protein sequence ID" value="PNX81288.1"/>
    <property type="molecule type" value="Genomic_DNA"/>
</dbReference>